<reference evidence="9" key="1">
    <citation type="submission" date="2020-10" db="EMBL/GenBank/DDBJ databases">
        <title>Genomic Encyclopedia of Type Strains, Phase IV (KMG-IV): sequencing the most valuable type-strain genomes for metagenomic binning, comparative biology and taxonomic classification.</title>
        <authorList>
            <person name="Goeker M."/>
        </authorList>
    </citation>
    <scope>NUCLEOTIDE SEQUENCE</scope>
    <source>
        <strain evidence="9">DSM 13886</strain>
    </source>
</reference>
<sequence length="547" mass="62068">MKKLFVLMITILSLSAVLVACNGKDKDSSDKGKEDGNSSSGKAEKQEIVMNAGSEPPAIDPALATDTTSGWVLDHIFEGLYTRDKNGSAVPGLAEKTEISEDGKKYIFTIRDGAKWSDGSPLTANDFEFAWKHVLNPDTGSSFAFYLYYLVGAEEYNKGNAKAEDVGVKALDEKTLEVTLNEPLGYFETLLTMWTFYPVKEELVAGNENWSAEAKTYVSNGPFKMTAWEHDSEVVIEKNNEYYDKDSVNLDKITFKMVGEATTYYQMYKTGELDFIKSLPTDVIESEKDKDDFEIVPYYGTYMYMFNVEKEPFTNEKVRKAFGMSIDREVLTENVTLAGETPAYGMVPVGADSPEGDFRAVGGDYFEENLDKAKKLLAEGMAEEGWTTLPEVTLLYNTDENHKKIAEAVQEMFKKNIGVDIKLANQEWKTYLETTKAHNFQMARMGWIGLFVDPVVNLDYYLGDSPNNRTGWVNEDFDRLMAESKVEQDTAKRYELLHQAEEVLMTDFPMMPIYFYTNTYLMNKNIKDAAKFVNRFPFMKWAEVTEK</sequence>
<organism evidence="9 10">
    <name type="scientific">Sporosarcina limicola</name>
    <dbReference type="NCBI Taxonomy" id="34101"/>
    <lineage>
        <taxon>Bacteria</taxon>
        <taxon>Bacillati</taxon>
        <taxon>Bacillota</taxon>
        <taxon>Bacilli</taxon>
        <taxon>Bacillales</taxon>
        <taxon>Caryophanaceae</taxon>
        <taxon>Sporosarcina</taxon>
    </lineage>
</organism>
<feature type="domain" description="Solute-binding protein family 5" evidence="8">
    <location>
        <begin position="90"/>
        <end position="468"/>
    </location>
</feature>
<dbReference type="PANTHER" id="PTHR30290">
    <property type="entry name" value="PERIPLASMIC BINDING COMPONENT OF ABC TRANSPORTER"/>
    <property type="match status" value="1"/>
</dbReference>
<dbReference type="GO" id="GO:0030288">
    <property type="term" value="C:outer membrane-bounded periplasmic space"/>
    <property type="evidence" value="ECO:0007669"/>
    <property type="project" value="UniProtKB-ARBA"/>
</dbReference>
<evidence type="ECO:0000256" key="6">
    <source>
        <dbReference type="SAM" id="MobiDB-lite"/>
    </source>
</evidence>
<comment type="subcellular location">
    <subcellularLocation>
        <location evidence="1">Cell envelope</location>
    </subcellularLocation>
</comment>
<dbReference type="PROSITE" id="PS51257">
    <property type="entry name" value="PROKAR_LIPOPROTEIN"/>
    <property type="match status" value="1"/>
</dbReference>
<evidence type="ECO:0000256" key="7">
    <source>
        <dbReference type="SAM" id="SignalP"/>
    </source>
</evidence>
<feature type="region of interest" description="Disordered" evidence="6">
    <location>
        <begin position="23"/>
        <end position="45"/>
    </location>
</feature>
<dbReference type="FunFam" id="3.10.105.10:FF:000001">
    <property type="entry name" value="Oligopeptide ABC transporter, oligopeptide-binding protein"/>
    <property type="match status" value="1"/>
</dbReference>
<dbReference type="RefSeq" id="WP_225942204.1">
    <property type="nucleotide sequence ID" value="NZ_JADBEL010000030.1"/>
</dbReference>
<evidence type="ECO:0000313" key="10">
    <source>
        <dbReference type="Proteomes" id="UP000658225"/>
    </source>
</evidence>
<keyword evidence="4 7" id="KW-0732">Signal</keyword>
<evidence type="ECO:0000256" key="4">
    <source>
        <dbReference type="ARBA" id="ARBA00022729"/>
    </source>
</evidence>
<dbReference type="Proteomes" id="UP000658225">
    <property type="component" value="Unassembled WGS sequence"/>
</dbReference>
<dbReference type="GO" id="GO:0043190">
    <property type="term" value="C:ATP-binding cassette (ABC) transporter complex"/>
    <property type="evidence" value="ECO:0007669"/>
    <property type="project" value="InterPro"/>
</dbReference>
<feature type="signal peptide" evidence="7">
    <location>
        <begin position="1"/>
        <end position="20"/>
    </location>
</feature>
<dbReference type="InterPro" id="IPR000914">
    <property type="entry name" value="SBP_5_dom"/>
</dbReference>
<feature type="chain" id="PRO_5039193834" evidence="7">
    <location>
        <begin position="21"/>
        <end position="547"/>
    </location>
</feature>
<dbReference type="Gene3D" id="3.40.190.10">
    <property type="entry name" value="Periplasmic binding protein-like II"/>
    <property type="match status" value="1"/>
</dbReference>
<dbReference type="Pfam" id="PF00496">
    <property type="entry name" value="SBP_bac_5"/>
    <property type="match status" value="1"/>
</dbReference>
<evidence type="ECO:0000313" key="9">
    <source>
        <dbReference type="EMBL" id="MBE1556593.1"/>
    </source>
</evidence>
<dbReference type="CDD" id="cd08504">
    <property type="entry name" value="PBP2_OppA"/>
    <property type="match status" value="1"/>
</dbReference>
<evidence type="ECO:0000256" key="3">
    <source>
        <dbReference type="ARBA" id="ARBA00022448"/>
    </source>
</evidence>
<keyword evidence="5" id="KW-0571">Peptide transport</keyword>
<comment type="similarity">
    <text evidence="2">Belongs to the bacterial solute-binding protein 5 family.</text>
</comment>
<dbReference type="GO" id="GO:1904680">
    <property type="term" value="F:peptide transmembrane transporter activity"/>
    <property type="evidence" value="ECO:0007669"/>
    <property type="project" value="TreeGrafter"/>
</dbReference>
<dbReference type="InterPro" id="IPR039424">
    <property type="entry name" value="SBP_5"/>
</dbReference>
<dbReference type="SUPFAM" id="SSF53850">
    <property type="entry name" value="Periplasmic binding protein-like II"/>
    <property type="match status" value="1"/>
</dbReference>
<dbReference type="FunFam" id="3.90.76.10:FF:000001">
    <property type="entry name" value="Oligopeptide ABC transporter substrate-binding protein"/>
    <property type="match status" value="1"/>
</dbReference>
<dbReference type="AlphaFoldDB" id="A0A927R5Y7"/>
<evidence type="ECO:0000256" key="1">
    <source>
        <dbReference type="ARBA" id="ARBA00004196"/>
    </source>
</evidence>
<evidence type="ECO:0000256" key="5">
    <source>
        <dbReference type="ARBA" id="ARBA00022856"/>
    </source>
</evidence>
<keyword evidence="10" id="KW-1185">Reference proteome</keyword>
<dbReference type="EMBL" id="JADBEL010000030">
    <property type="protein sequence ID" value="MBE1556593.1"/>
    <property type="molecule type" value="Genomic_DNA"/>
</dbReference>
<name>A0A927R5Y7_9BACL</name>
<dbReference type="Gene3D" id="3.10.105.10">
    <property type="entry name" value="Dipeptide-binding Protein, Domain 3"/>
    <property type="match status" value="1"/>
</dbReference>
<dbReference type="PANTHER" id="PTHR30290:SF79">
    <property type="entry name" value="DIPEPTIDE-BINDING PROTEIN DPPE"/>
    <property type="match status" value="1"/>
</dbReference>
<accession>A0A927R5Y7</accession>
<evidence type="ECO:0000256" key="2">
    <source>
        <dbReference type="ARBA" id="ARBA00005695"/>
    </source>
</evidence>
<comment type="caution">
    <text evidence="9">The sequence shown here is derived from an EMBL/GenBank/DDBJ whole genome shotgun (WGS) entry which is preliminary data.</text>
</comment>
<dbReference type="PIRSF" id="PIRSF002741">
    <property type="entry name" value="MppA"/>
    <property type="match status" value="1"/>
</dbReference>
<dbReference type="GO" id="GO:0015833">
    <property type="term" value="P:peptide transport"/>
    <property type="evidence" value="ECO:0007669"/>
    <property type="project" value="UniProtKB-KW"/>
</dbReference>
<evidence type="ECO:0000259" key="8">
    <source>
        <dbReference type="Pfam" id="PF00496"/>
    </source>
</evidence>
<proteinExistence type="inferred from homology"/>
<gene>
    <name evidence="9" type="ORF">H4683_003718</name>
</gene>
<dbReference type="Gene3D" id="3.90.76.10">
    <property type="entry name" value="Dipeptide-binding Protein, Domain 1"/>
    <property type="match status" value="1"/>
</dbReference>
<dbReference type="InterPro" id="IPR030678">
    <property type="entry name" value="Peptide/Ni-bd"/>
</dbReference>
<keyword evidence="5" id="KW-0653">Protein transport</keyword>
<keyword evidence="3" id="KW-0813">Transport</keyword>
<protein>
    <submittedName>
        <fullName evidence="9">Oligopeptide transport system substrate-binding protein</fullName>
    </submittedName>
</protein>